<organism evidence="3 4">
    <name type="scientific">Castilleja foliolosa</name>
    <dbReference type="NCBI Taxonomy" id="1961234"/>
    <lineage>
        <taxon>Eukaryota</taxon>
        <taxon>Viridiplantae</taxon>
        <taxon>Streptophyta</taxon>
        <taxon>Embryophyta</taxon>
        <taxon>Tracheophyta</taxon>
        <taxon>Spermatophyta</taxon>
        <taxon>Magnoliopsida</taxon>
        <taxon>eudicotyledons</taxon>
        <taxon>Gunneridae</taxon>
        <taxon>Pentapetalae</taxon>
        <taxon>asterids</taxon>
        <taxon>lamiids</taxon>
        <taxon>Lamiales</taxon>
        <taxon>Orobanchaceae</taxon>
        <taxon>Pedicularideae</taxon>
        <taxon>Castillejinae</taxon>
        <taxon>Castilleja</taxon>
    </lineage>
</organism>
<accession>A0ABD3DVR5</accession>
<evidence type="ECO:0000313" key="4">
    <source>
        <dbReference type="Proteomes" id="UP001632038"/>
    </source>
</evidence>
<comment type="caution">
    <text evidence="3">The sequence shown here is derived from an EMBL/GenBank/DDBJ whole genome shotgun (WGS) entry which is preliminary data.</text>
</comment>
<dbReference type="AlphaFoldDB" id="A0ABD3DVR5"/>
<dbReference type="InterPro" id="IPR004252">
    <property type="entry name" value="Probable_transposase_24"/>
</dbReference>
<feature type="coiled-coil region" evidence="1">
    <location>
        <begin position="255"/>
        <end position="286"/>
    </location>
</feature>
<keyword evidence="4" id="KW-1185">Reference proteome</keyword>
<feature type="compositionally biased region" description="Gly residues" evidence="2">
    <location>
        <begin position="1"/>
        <end position="10"/>
    </location>
</feature>
<dbReference type="EMBL" id="JAVIJP010000013">
    <property type="protein sequence ID" value="KAL3644965.1"/>
    <property type="molecule type" value="Genomic_DNA"/>
</dbReference>
<gene>
    <name evidence="3" type="ORF">CASFOL_010145</name>
</gene>
<dbReference type="Pfam" id="PF03004">
    <property type="entry name" value="Transposase_24"/>
    <property type="match status" value="1"/>
</dbReference>
<evidence type="ECO:0000313" key="3">
    <source>
        <dbReference type="EMBL" id="KAL3644965.1"/>
    </source>
</evidence>
<sequence length="296" mass="33652">MARGRGGSTRGRGRRDVPSSPARLPHMELPITYIEGGVDVGSSGLGLYDKDIQEEYPRKRNMLEASAGVPQAAVLREVQEEYYRWDKAIDKLVEVAFMKKAKKRYGDMSWMSEVAGPGTGCSRHTGGSRTTIEHSHVLREELNHDPNPYECFLHTHKKKDGSFVDERSRLIADIDARVAAATQRAEERDEPLEIDMTQMYLDAVGGVEKDRVYGIGSLANIFYTTALKVSRAASTQFDEAAFRRQVAEEMQRHFNEQMEERDARVRRQLQEEMAEMEARMTHIIEDLRRQGHLPPA</sequence>
<reference evidence="4" key="1">
    <citation type="journal article" date="2024" name="IScience">
        <title>Strigolactones Initiate the Formation of Haustorium-like Structures in Castilleja.</title>
        <authorList>
            <person name="Buerger M."/>
            <person name="Peterson D."/>
            <person name="Chory J."/>
        </authorList>
    </citation>
    <scope>NUCLEOTIDE SEQUENCE [LARGE SCALE GENOMIC DNA]</scope>
</reference>
<name>A0ABD3DVR5_9LAMI</name>
<evidence type="ECO:0000256" key="1">
    <source>
        <dbReference type="SAM" id="Coils"/>
    </source>
</evidence>
<keyword evidence="1" id="KW-0175">Coiled coil</keyword>
<feature type="region of interest" description="Disordered" evidence="2">
    <location>
        <begin position="1"/>
        <end position="24"/>
    </location>
</feature>
<protein>
    <submittedName>
        <fullName evidence="3">Uncharacterized protein</fullName>
    </submittedName>
</protein>
<proteinExistence type="predicted"/>
<dbReference type="Proteomes" id="UP001632038">
    <property type="component" value="Unassembled WGS sequence"/>
</dbReference>
<evidence type="ECO:0000256" key="2">
    <source>
        <dbReference type="SAM" id="MobiDB-lite"/>
    </source>
</evidence>